<keyword evidence="3" id="KW-0862">Zinc</keyword>
<dbReference type="InterPro" id="IPR013083">
    <property type="entry name" value="Znf_RING/FYVE/PHD"/>
</dbReference>
<keyword evidence="8" id="KW-1185">Reference proteome</keyword>
<dbReference type="SMART" id="SM00064">
    <property type="entry name" value="FYVE"/>
    <property type="match status" value="2"/>
</dbReference>
<evidence type="ECO:0000256" key="1">
    <source>
        <dbReference type="ARBA" id="ARBA00022723"/>
    </source>
</evidence>
<keyword evidence="5" id="KW-0175">Coiled coil</keyword>
<feature type="coiled-coil region" evidence="5">
    <location>
        <begin position="524"/>
        <end position="551"/>
    </location>
</feature>
<dbReference type="PANTHER" id="PTHR23164">
    <property type="entry name" value="EARLY ENDOSOME ANTIGEN 1"/>
    <property type="match status" value="1"/>
</dbReference>
<dbReference type="PROSITE" id="PS50178">
    <property type="entry name" value="ZF_FYVE"/>
    <property type="match status" value="2"/>
</dbReference>
<dbReference type="CDD" id="cd15737">
    <property type="entry name" value="FYVE2_Vac1p_like"/>
    <property type="match status" value="1"/>
</dbReference>
<dbReference type="SUPFAM" id="SSF57903">
    <property type="entry name" value="FYVE/PHD zinc finger"/>
    <property type="match status" value="2"/>
</dbReference>
<reference evidence="7 8" key="1">
    <citation type="submission" date="2016-04" db="EMBL/GenBank/DDBJ databases">
        <title>Evolutionary innovation and constraint leading to complex multicellularity in the Ascomycota.</title>
        <authorList>
            <person name="Cisse O."/>
            <person name="Nguyen A."/>
            <person name="Hewitt D.A."/>
            <person name="Jedd G."/>
            <person name="Stajich J.E."/>
        </authorList>
    </citation>
    <scope>NUCLEOTIDE SEQUENCE [LARGE SCALE GENOMIC DNA]</scope>
    <source>
        <strain evidence="7 8">DAH-3</strain>
    </source>
</reference>
<accession>A0A1U7LRP3</accession>
<keyword evidence="1" id="KW-0479">Metal-binding</keyword>
<organism evidence="7 8">
    <name type="scientific">Neolecta irregularis (strain DAH-3)</name>
    <dbReference type="NCBI Taxonomy" id="1198029"/>
    <lineage>
        <taxon>Eukaryota</taxon>
        <taxon>Fungi</taxon>
        <taxon>Dikarya</taxon>
        <taxon>Ascomycota</taxon>
        <taxon>Taphrinomycotina</taxon>
        <taxon>Neolectales</taxon>
        <taxon>Neolectaceae</taxon>
        <taxon>Neolecta</taxon>
    </lineage>
</organism>
<proteinExistence type="predicted"/>
<name>A0A1U7LRP3_NEOID</name>
<dbReference type="Gene3D" id="3.30.40.10">
    <property type="entry name" value="Zinc/RING finger domain, C3HC4 (zinc finger)"/>
    <property type="match status" value="2"/>
</dbReference>
<dbReference type="InterPro" id="IPR013087">
    <property type="entry name" value="Znf_C2H2_type"/>
</dbReference>
<feature type="domain" description="FYVE-type" evidence="6">
    <location>
        <begin position="120"/>
        <end position="190"/>
    </location>
</feature>
<dbReference type="EMBL" id="LXFE01000434">
    <property type="protein sequence ID" value="OLL25327.1"/>
    <property type="molecule type" value="Genomic_DNA"/>
</dbReference>
<evidence type="ECO:0000259" key="6">
    <source>
        <dbReference type="PROSITE" id="PS50178"/>
    </source>
</evidence>
<evidence type="ECO:0000313" key="7">
    <source>
        <dbReference type="EMBL" id="OLL25327.1"/>
    </source>
</evidence>
<feature type="domain" description="FYVE-type" evidence="6">
    <location>
        <begin position="271"/>
        <end position="339"/>
    </location>
</feature>
<dbReference type="GO" id="GO:0008270">
    <property type="term" value="F:zinc ion binding"/>
    <property type="evidence" value="ECO:0007669"/>
    <property type="project" value="UniProtKB-KW"/>
</dbReference>
<evidence type="ECO:0000256" key="2">
    <source>
        <dbReference type="ARBA" id="ARBA00022771"/>
    </source>
</evidence>
<comment type="caution">
    <text evidence="7">The sequence shown here is derived from an EMBL/GenBank/DDBJ whole genome shotgun (WGS) entry which is preliminary data.</text>
</comment>
<dbReference type="OrthoDB" id="166134at2759"/>
<dbReference type="Pfam" id="PF01363">
    <property type="entry name" value="FYVE"/>
    <property type="match status" value="2"/>
</dbReference>
<evidence type="ECO:0000256" key="4">
    <source>
        <dbReference type="PROSITE-ProRule" id="PRU00091"/>
    </source>
</evidence>
<dbReference type="Proteomes" id="UP000186594">
    <property type="component" value="Unassembled WGS sequence"/>
</dbReference>
<dbReference type="InterPro" id="IPR017455">
    <property type="entry name" value="Znf_FYVE-rel"/>
</dbReference>
<protein>
    <submittedName>
        <fullName evidence="7">Vacuolar segregation protein pep7</fullName>
    </submittedName>
</protein>
<evidence type="ECO:0000256" key="5">
    <source>
        <dbReference type="SAM" id="Coils"/>
    </source>
</evidence>
<dbReference type="OMA" id="DDVHQNL"/>
<dbReference type="PROSITE" id="PS00028">
    <property type="entry name" value="ZINC_FINGER_C2H2_1"/>
    <property type="match status" value="1"/>
</dbReference>
<evidence type="ECO:0000256" key="3">
    <source>
        <dbReference type="ARBA" id="ARBA00022833"/>
    </source>
</evidence>
<dbReference type="SUPFAM" id="SSF140125">
    <property type="entry name" value="Rabenosyn-5 Rab-binding domain-like"/>
    <property type="match status" value="1"/>
</dbReference>
<keyword evidence="2 4" id="KW-0863">Zinc-finger</keyword>
<dbReference type="Gene3D" id="4.10.860.20">
    <property type="entry name" value="Rabenosyn, Rab binding domain"/>
    <property type="match status" value="1"/>
</dbReference>
<dbReference type="PANTHER" id="PTHR23164:SF30">
    <property type="entry name" value="EARLY ENDOSOME ANTIGEN 1"/>
    <property type="match status" value="1"/>
</dbReference>
<dbReference type="AlphaFoldDB" id="A0A1U7LRP3"/>
<evidence type="ECO:0000313" key="8">
    <source>
        <dbReference type="Proteomes" id="UP000186594"/>
    </source>
</evidence>
<dbReference type="InterPro" id="IPR000306">
    <property type="entry name" value="Znf_FYVE"/>
</dbReference>
<dbReference type="InterPro" id="IPR011011">
    <property type="entry name" value="Znf_FYVE_PHD"/>
</dbReference>
<dbReference type="CDD" id="cd15761">
    <property type="entry name" value="FYVE1_Vac1p_like"/>
    <property type="match status" value="1"/>
</dbReference>
<dbReference type="Pfam" id="PF11464">
    <property type="entry name" value="Rbsn"/>
    <property type="match status" value="1"/>
</dbReference>
<dbReference type="InterPro" id="IPR036531">
    <property type="entry name" value="Rbsn_Rab-bd_sf"/>
</dbReference>
<sequence length="551" mass="62441">MQTRVIGRKTPLQPVRLSATEDIEPNLVCPICSETMIAFSQLNQHLDDVHSEYADIVHQVGIKAWLKQRVSKARNLAPVAAIHQKLGLPEPFERNGEISFESSLLETSRDSDDMITRAHWQPESACDYCSDPMCKDFLNSRTGKINCRKCGRLYCNVHTFFQIKLSRSASHEPVRGVWARVCEGCFKSRQGYLDNSGSSRDHTEAFKCIRQVGVEKQSMEANRHAKRLQKLVRLLIQPPTIELPSGVFRSIASMKSQRKMLEQSVVAWQENPSVLHCPFCNQMFSFILRKHHCRLCGRVVCADSSSRCSAEIGIDVADVLGDTASENNDVIDIRICRGCHGLTFGRSGLAHEDGDLSRLFRLYKNLNDFKTGIELLLPKFHQMVALLQDTENSPSELEISQASRIRKKLLDAFGNYDACAKRIKQLQTQGIAEHRIQDAIHQRATAFLQQHMLPLQMLPKTLRVQGISTPTSTSTQSPQIPFSTGISEKEETARREALMVLEEQIFLVQEMLHEANARRKYDEASILKDSLTELQQEAERLQTELDHLYGL</sequence>
<dbReference type="STRING" id="1198029.A0A1U7LRP3"/>
<gene>
    <name evidence="7" type="ORF">NEOLI_002535</name>
</gene>
<dbReference type="InterPro" id="IPR021565">
    <property type="entry name" value="Rbsn_Rab-bd"/>
</dbReference>